<dbReference type="Gene3D" id="3.40.50.620">
    <property type="entry name" value="HUPs"/>
    <property type="match status" value="1"/>
</dbReference>
<dbReference type="EC" id="6.1.1.17" evidence="3"/>
<comment type="subcellular location">
    <subcellularLocation>
        <location evidence="1">Cytoplasm</location>
    </subcellularLocation>
</comment>
<comment type="catalytic activity">
    <reaction evidence="11">
        <text>tRNA(Glu) + L-glutamate + ATP = L-glutamyl-tRNA(Glu) + AMP + diphosphate</text>
        <dbReference type="Rhea" id="RHEA:23540"/>
        <dbReference type="Rhea" id="RHEA-COMP:9663"/>
        <dbReference type="Rhea" id="RHEA-COMP:9680"/>
        <dbReference type="ChEBI" id="CHEBI:29985"/>
        <dbReference type="ChEBI" id="CHEBI:30616"/>
        <dbReference type="ChEBI" id="CHEBI:33019"/>
        <dbReference type="ChEBI" id="CHEBI:78442"/>
        <dbReference type="ChEBI" id="CHEBI:78520"/>
        <dbReference type="ChEBI" id="CHEBI:456215"/>
        <dbReference type="EC" id="6.1.1.17"/>
    </reaction>
</comment>
<dbReference type="SUPFAM" id="SSF47616">
    <property type="entry name" value="GST C-terminal domain-like"/>
    <property type="match status" value="1"/>
</dbReference>
<comment type="similarity">
    <text evidence="2">Belongs to the class-I aminoacyl-tRNA synthetase family. Glutamate--tRNA ligase type 2 subfamily.</text>
</comment>
<dbReference type="InterPro" id="IPR020058">
    <property type="entry name" value="Glu/Gln-tRNA-synth_Ib_cat-dom"/>
</dbReference>
<dbReference type="Pfam" id="PF20974">
    <property type="entry name" value="tRNA-synt_1c_C2"/>
    <property type="match status" value="1"/>
</dbReference>
<dbReference type="PROSITE" id="PS50405">
    <property type="entry name" value="GST_CTER"/>
    <property type="match status" value="1"/>
</dbReference>
<feature type="region of interest" description="Disordered" evidence="13">
    <location>
        <begin position="804"/>
        <end position="845"/>
    </location>
</feature>
<dbReference type="InterPro" id="IPR011035">
    <property type="entry name" value="Ribosomal_bL25/Gln-tRNA_synth"/>
</dbReference>
<dbReference type="Pfam" id="PF03950">
    <property type="entry name" value="tRNA-synt_1c_C"/>
    <property type="match status" value="1"/>
</dbReference>
<evidence type="ECO:0000256" key="13">
    <source>
        <dbReference type="SAM" id="MobiDB-lite"/>
    </source>
</evidence>
<keyword evidence="4" id="KW-0963">Cytoplasm</keyword>
<dbReference type="InterPro" id="IPR010987">
    <property type="entry name" value="Glutathione-S-Trfase_C-like"/>
</dbReference>
<evidence type="ECO:0000313" key="16">
    <source>
        <dbReference type="Proteomes" id="UP001295684"/>
    </source>
</evidence>
<dbReference type="InterPro" id="IPR004526">
    <property type="entry name" value="Glu-tRNA-synth_arc/euk"/>
</dbReference>
<dbReference type="InterPro" id="IPR000924">
    <property type="entry name" value="Glu/Gln-tRNA-synth"/>
</dbReference>
<evidence type="ECO:0000256" key="8">
    <source>
        <dbReference type="ARBA" id="ARBA00022917"/>
    </source>
</evidence>
<dbReference type="Proteomes" id="UP001295684">
    <property type="component" value="Unassembled WGS sequence"/>
</dbReference>
<evidence type="ECO:0000313" key="15">
    <source>
        <dbReference type="EMBL" id="CAI2384699.1"/>
    </source>
</evidence>
<protein>
    <recommendedName>
        <fullName evidence="3">glutamate--tRNA ligase</fullName>
        <ecNumber evidence="3">6.1.1.17</ecNumber>
    </recommendedName>
    <alternativeName>
        <fullName evidence="10">Glutamyl-tRNA synthetase</fullName>
    </alternativeName>
</protein>
<dbReference type="InterPro" id="IPR049437">
    <property type="entry name" value="tRNA-synt_1c_C2"/>
</dbReference>
<proteinExistence type="inferred from homology"/>
<organism evidence="15 16">
    <name type="scientific">Euplotes crassus</name>
    <dbReference type="NCBI Taxonomy" id="5936"/>
    <lineage>
        <taxon>Eukaryota</taxon>
        <taxon>Sar</taxon>
        <taxon>Alveolata</taxon>
        <taxon>Ciliophora</taxon>
        <taxon>Intramacronucleata</taxon>
        <taxon>Spirotrichea</taxon>
        <taxon>Hypotrichia</taxon>
        <taxon>Euplotida</taxon>
        <taxon>Euplotidae</taxon>
        <taxon>Moneuplotes</taxon>
    </lineage>
</organism>
<evidence type="ECO:0000256" key="1">
    <source>
        <dbReference type="ARBA" id="ARBA00004496"/>
    </source>
</evidence>
<feature type="compositionally biased region" description="Basic residues" evidence="13">
    <location>
        <begin position="823"/>
        <end position="835"/>
    </location>
</feature>
<dbReference type="GO" id="GO:0005524">
    <property type="term" value="F:ATP binding"/>
    <property type="evidence" value="ECO:0007669"/>
    <property type="project" value="UniProtKB-KW"/>
</dbReference>
<dbReference type="EMBL" id="CAMPGE010027041">
    <property type="protein sequence ID" value="CAI2384699.1"/>
    <property type="molecule type" value="Genomic_DNA"/>
</dbReference>
<evidence type="ECO:0000256" key="11">
    <source>
        <dbReference type="ARBA" id="ARBA00048351"/>
    </source>
</evidence>
<keyword evidence="9 12" id="KW-0030">Aminoacyl-tRNA synthetase</keyword>
<dbReference type="GO" id="GO:0004818">
    <property type="term" value="F:glutamate-tRNA ligase activity"/>
    <property type="evidence" value="ECO:0007669"/>
    <property type="project" value="UniProtKB-EC"/>
</dbReference>
<accession>A0AAD1Y4T9</accession>
<dbReference type="Pfam" id="PF00043">
    <property type="entry name" value="GST_C"/>
    <property type="match status" value="1"/>
</dbReference>
<evidence type="ECO:0000256" key="7">
    <source>
        <dbReference type="ARBA" id="ARBA00022840"/>
    </source>
</evidence>
<name>A0AAD1Y4T9_EUPCR</name>
<dbReference type="Gene3D" id="1.20.1050.10">
    <property type="match status" value="1"/>
</dbReference>
<evidence type="ECO:0000259" key="14">
    <source>
        <dbReference type="PROSITE" id="PS50405"/>
    </source>
</evidence>
<dbReference type="InterPro" id="IPR020059">
    <property type="entry name" value="Glu/Gln-tRNA-synth_Ib_codon-bd"/>
</dbReference>
<dbReference type="PANTHER" id="PTHR43097">
    <property type="entry name" value="GLUTAMINE-TRNA LIGASE"/>
    <property type="match status" value="1"/>
</dbReference>
<dbReference type="Gene3D" id="2.40.240.10">
    <property type="entry name" value="Ribosomal Protein L25, Chain P"/>
    <property type="match status" value="1"/>
</dbReference>
<keyword evidence="6 12" id="KW-0547">Nucleotide-binding</keyword>
<reference evidence="15" key="1">
    <citation type="submission" date="2023-07" db="EMBL/GenBank/DDBJ databases">
        <authorList>
            <consortium name="AG Swart"/>
            <person name="Singh M."/>
            <person name="Singh A."/>
            <person name="Seah K."/>
            <person name="Emmerich C."/>
        </authorList>
    </citation>
    <scope>NUCLEOTIDE SEQUENCE</scope>
    <source>
        <strain evidence="15">DP1</strain>
    </source>
</reference>
<sequence>MKYYTQNFRSTASAFHAIVAKLSGVELGHEKATDEQAKLLFSEGNTTLLRIDEATSFRDEVSIGKYLARTGGLKDQLLGTTIFDESKISQWLSWTDINIRFTSEALLNHLTGKATEGTLDFKAANGSIRASMKFLNTQLKDKKTLVGENITIADVYLATHLVRLFQLLIEAGFRKGIANVVAWFTNITSSDAFKANFGSIKLAARPMKPFVKAVSKDQKDKGGKKGNKNDKKGGKGDKKQNEDFEEEKITGIPDDAEFADPIYGKYKGIFKNATWGKVVTRFPPEPSGFLHIGHIKASMLNYHYSKIYNGKMILRFDDTNPSKEKIEFVENIKKDLKTVGITPWKTTYTSDYFDQLQDKMRKFIEMGMAYADDTPGDQMKEERDAGIESKNKGKTPKETIEIFEKMLEGKAEGWCIRANLNMQDKSKCLRDPVMYRCNTTPHHKTKTKYKAYPTYDFACPIVDALEGVTNCLRTIEYRERDPLYHLIQEKLGFKQIEIFEYAKLQLKSTLMSKRKLQWFVDEGKVEGWYDPRFPTVQGLMRRGLTVQTLKEFMLDIGASIKTTRMEWDKLWAFNKQIIDKDCKRYFTVLTDSSVEVSILNGPETPEGKTVKYHFNNPDLGEKTRILTNSVFIEREDVADLKVGDKFALKDWGMVYIKTVEEVDGKLKLAVELNFDDTKFGKKIKKATFVASDPLLHVPVTIYEFGHLITKDNLKEEDNVEDFVNENSKIKSTGYAEKDIANAKEGDLIQIERRGYFYVDKDLESHKEIVLHFIPDGKTKNMSAISSKIDNKVLTKGEGDIAKGANRAEEAKLKEGDDGEPKKLTKKLAKKQKKAEHKAAEGDTKE</sequence>
<gene>
    <name evidence="15" type="ORF">ECRASSUSDP1_LOCUS26233</name>
</gene>
<dbReference type="AlphaFoldDB" id="A0AAD1Y4T9"/>
<evidence type="ECO:0000256" key="2">
    <source>
        <dbReference type="ARBA" id="ARBA00008927"/>
    </source>
</evidence>
<dbReference type="Pfam" id="PF00749">
    <property type="entry name" value="tRNA-synt_1c"/>
    <property type="match status" value="1"/>
</dbReference>
<dbReference type="PRINTS" id="PR00987">
    <property type="entry name" value="TRNASYNTHGLU"/>
</dbReference>
<dbReference type="InterPro" id="IPR014729">
    <property type="entry name" value="Rossmann-like_a/b/a_fold"/>
</dbReference>
<dbReference type="GO" id="GO:0005829">
    <property type="term" value="C:cytosol"/>
    <property type="evidence" value="ECO:0007669"/>
    <property type="project" value="TreeGrafter"/>
</dbReference>
<feature type="compositionally biased region" description="Basic and acidic residues" evidence="13">
    <location>
        <begin position="214"/>
        <end position="242"/>
    </location>
</feature>
<comment type="caution">
    <text evidence="15">The sequence shown here is derived from an EMBL/GenBank/DDBJ whole genome shotgun (WGS) entry which is preliminary data.</text>
</comment>
<dbReference type="InterPro" id="IPR036282">
    <property type="entry name" value="Glutathione-S-Trfase_C_sf"/>
</dbReference>
<feature type="compositionally biased region" description="Basic and acidic residues" evidence="13">
    <location>
        <begin position="836"/>
        <end position="845"/>
    </location>
</feature>
<dbReference type="GO" id="GO:0017102">
    <property type="term" value="C:methionyl glutamyl tRNA synthetase complex"/>
    <property type="evidence" value="ECO:0007669"/>
    <property type="project" value="TreeGrafter"/>
</dbReference>
<evidence type="ECO:0000256" key="10">
    <source>
        <dbReference type="ARBA" id="ARBA00030865"/>
    </source>
</evidence>
<dbReference type="InterPro" id="IPR004046">
    <property type="entry name" value="GST_C"/>
</dbReference>
<dbReference type="FunFam" id="3.40.50.620:FF:000037">
    <property type="entry name" value="Glutamine--tRNA ligase cytoplasmic"/>
    <property type="match status" value="1"/>
</dbReference>
<keyword evidence="16" id="KW-1185">Reference proteome</keyword>
<feature type="region of interest" description="Disordered" evidence="13">
    <location>
        <begin position="213"/>
        <end position="246"/>
    </location>
</feature>
<evidence type="ECO:0000256" key="3">
    <source>
        <dbReference type="ARBA" id="ARBA00012835"/>
    </source>
</evidence>
<dbReference type="InterPro" id="IPR050132">
    <property type="entry name" value="Gln/Glu-tRNA_Ligase"/>
</dbReference>
<evidence type="ECO:0000256" key="4">
    <source>
        <dbReference type="ARBA" id="ARBA00022490"/>
    </source>
</evidence>
<feature type="compositionally biased region" description="Basic and acidic residues" evidence="13">
    <location>
        <begin position="804"/>
        <end position="822"/>
    </location>
</feature>
<dbReference type="InterPro" id="IPR020056">
    <property type="entry name" value="Rbsml_bL25/Gln-tRNA_synth_N"/>
</dbReference>
<keyword evidence="5 12" id="KW-0436">Ligase</keyword>
<evidence type="ECO:0000256" key="6">
    <source>
        <dbReference type="ARBA" id="ARBA00022741"/>
    </source>
</evidence>
<feature type="compositionally biased region" description="Basic and acidic residues" evidence="13">
    <location>
        <begin position="378"/>
        <end position="393"/>
    </location>
</feature>
<keyword evidence="7 12" id="KW-0067">ATP-binding</keyword>
<keyword evidence="8 12" id="KW-0648">Protein biosynthesis</keyword>
<evidence type="ECO:0000256" key="9">
    <source>
        <dbReference type="ARBA" id="ARBA00023146"/>
    </source>
</evidence>
<dbReference type="GO" id="GO:0006424">
    <property type="term" value="P:glutamyl-tRNA aminoacylation"/>
    <property type="evidence" value="ECO:0007669"/>
    <property type="project" value="InterPro"/>
</dbReference>
<dbReference type="SUPFAM" id="SSF50715">
    <property type="entry name" value="Ribosomal protein L25-like"/>
    <property type="match status" value="1"/>
</dbReference>
<dbReference type="InterPro" id="IPR001412">
    <property type="entry name" value="aa-tRNA-synth_I_CS"/>
</dbReference>
<feature type="domain" description="GST C-terminal" evidence="14">
    <location>
        <begin position="81"/>
        <end position="210"/>
    </location>
</feature>
<evidence type="ECO:0000256" key="12">
    <source>
        <dbReference type="RuleBase" id="RU363037"/>
    </source>
</evidence>
<evidence type="ECO:0000256" key="5">
    <source>
        <dbReference type="ARBA" id="ARBA00022598"/>
    </source>
</evidence>
<dbReference type="NCBIfam" id="TIGR00463">
    <property type="entry name" value="gltX_arch"/>
    <property type="match status" value="1"/>
</dbReference>
<feature type="region of interest" description="Disordered" evidence="13">
    <location>
        <begin position="373"/>
        <end position="393"/>
    </location>
</feature>
<dbReference type="SUPFAM" id="SSF52374">
    <property type="entry name" value="Nucleotidylyl transferase"/>
    <property type="match status" value="1"/>
</dbReference>
<dbReference type="PROSITE" id="PS00178">
    <property type="entry name" value="AA_TRNA_LIGASE_I"/>
    <property type="match status" value="1"/>
</dbReference>
<dbReference type="PANTHER" id="PTHR43097:SF5">
    <property type="entry name" value="GLUTAMATE--TRNA LIGASE"/>
    <property type="match status" value="1"/>
</dbReference>